<name>A0ABV8ACN5_9DEIO</name>
<dbReference type="Pfam" id="PF03473">
    <property type="entry name" value="MOSC"/>
    <property type="match status" value="1"/>
</dbReference>
<gene>
    <name evidence="2" type="ORF">ACFOPQ_14395</name>
</gene>
<organism evidence="2 3">
    <name type="scientific">Deinococcus antarcticus</name>
    <dbReference type="NCBI Taxonomy" id="1298767"/>
    <lineage>
        <taxon>Bacteria</taxon>
        <taxon>Thermotogati</taxon>
        <taxon>Deinococcota</taxon>
        <taxon>Deinococci</taxon>
        <taxon>Deinococcales</taxon>
        <taxon>Deinococcaceae</taxon>
        <taxon>Deinococcus</taxon>
    </lineage>
</organism>
<dbReference type="PROSITE" id="PS51340">
    <property type="entry name" value="MOSC"/>
    <property type="match status" value="1"/>
</dbReference>
<evidence type="ECO:0000313" key="2">
    <source>
        <dbReference type="EMBL" id="MFC3861955.1"/>
    </source>
</evidence>
<dbReference type="InterPro" id="IPR052716">
    <property type="entry name" value="MOSC_domain"/>
</dbReference>
<accession>A0ABV8ACN5</accession>
<keyword evidence="3" id="KW-1185">Reference proteome</keyword>
<evidence type="ECO:0000313" key="3">
    <source>
        <dbReference type="Proteomes" id="UP001595748"/>
    </source>
</evidence>
<dbReference type="InterPro" id="IPR011037">
    <property type="entry name" value="Pyrv_Knase-like_insert_dom_sf"/>
</dbReference>
<feature type="domain" description="MOSC" evidence="1">
    <location>
        <begin position="39"/>
        <end position="172"/>
    </location>
</feature>
<comment type="caution">
    <text evidence="2">The sequence shown here is derived from an EMBL/GenBank/DDBJ whole genome shotgun (WGS) entry which is preliminary data.</text>
</comment>
<dbReference type="PANTHER" id="PTHR36930">
    <property type="entry name" value="METAL-SULFUR CLUSTER BIOSYNTHESIS PROTEINS YUAD-RELATED"/>
    <property type="match status" value="1"/>
</dbReference>
<proteinExistence type="predicted"/>
<dbReference type="InterPro" id="IPR005302">
    <property type="entry name" value="MoCF_Sase_C"/>
</dbReference>
<dbReference type="Gene3D" id="2.40.33.20">
    <property type="entry name" value="PK beta-barrel domain-like"/>
    <property type="match status" value="1"/>
</dbReference>
<dbReference type="Proteomes" id="UP001595748">
    <property type="component" value="Unassembled WGS sequence"/>
</dbReference>
<evidence type="ECO:0000259" key="1">
    <source>
        <dbReference type="PROSITE" id="PS51340"/>
    </source>
</evidence>
<reference evidence="3" key="1">
    <citation type="journal article" date="2019" name="Int. J. Syst. Evol. Microbiol.">
        <title>The Global Catalogue of Microorganisms (GCM) 10K type strain sequencing project: providing services to taxonomists for standard genome sequencing and annotation.</title>
        <authorList>
            <consortium name="The Broad Institute Genomics Platform"/>
            <consortium name="The Broad Institute Genome Sequencing Center for Infectious Disease"/>
            <person name="Wu L."/>
            <person name="Ma J."/>
        </authorList>
    </citation>
    <scope>NUCLEOTIDE SEQUENCE [LARGE SCALE GENOMIC DNA]</scope>
    <source>
        <strain evidence="3">CCTCC AB 2013263</strain>
    </source>
</reference>
<dbReference type="PANTHER" id="PTHR36930:SF1">
    <property type="entry name" value="MOSC DOMAIN-CONTAINING PROTEIN"/>
    <property type="match status" value="1"/>
</dbReference>
<dbReference type="SUPFAM" id="SSF50800">
    <property type="entry name" value="PK beta-barrel domain-like"/>
    <property type="match status" value="1"/>
</dbReference>
<dbReference type="EMBL" id="JBHRZF010000167">
    <property type="protein sequence ID" value="MFC3861955.1"/>
    <property type="molecule type" value="Genomic_DNA"/>
</dbReference>
<sequence>MAFFGKDFPQTIQELRSTLPRPGRVEWLGLRPARRAEVQRLPEVQVLENIGLLGDHGKTPETRLSGSGKRQVTLVQAEHLPVIAALAGLEVVTPELLRRNVVVSGISLLALKDRRFRLGQVILEGTGECHPCSRMEENLGPGGYNAVRGHGGITARVIQGGVVRLGDSVTVLPKDTP</sequence>
<dbReference type="RefSeq" id="WP_380079358.1">
    <property type="nucleotide sequence ID" value="NZ_JBHRZF010000167.1"/>
</dbReference>
<protein>
    <submittedName>
        <fullName evidence="2">MOSC domain-containing protein</fullName>
    </submittedName>
</protein>